<accession>A0A133URA2</accession>
<organism evidence="1 2">
    <name type="scientific">candidate division MSBL1 archaeon SCGC-AAA259I09</name>
    <dbReference type="NCBI Taxonomy" id="1698267"/>
    <lineage>
        <taxon>Archaea</taxon>
        <taxon>Methanobacteriati</taxon>
        <taxon>Methanobacteriota</taxon>
        <taxon>candidate division MSBL1</taxon>
    </lineage>
</organism>
<dbReference type="EMBL" id="LHXR01000067">
    <property type="protein sequence ID" value="KXA96679.1"/>
    <property type="molecule type" value="Genomic_DNA"/>
</dbReference>
<dbReference type="PATRIC" id="fig|1698267.3.peg.1641"/>
<dbReference type="Proteomes" id="UP000070463">
    <property type="component" value="Unassembled WGS sequence"/>
</dbReference>
<comment type="caution">
    <text evidence="1">The sequence shown here is derived from an EMBL/GenBank/DDBJ whole genome shotgun (WGS) entry which is preliminary data.</text>
</comment>
<dbReference type="PIRSF" id="PIRSF009433">
    <property type="entry name" value="DUF1464"/>
    <property type="match status" value="1"/>
</dbReference>
<reference evidence="1 2" key="1">
    <citation type="journal article" date="2016" name="Sci. Rep.">
        <title>Metabolic traits of an uncultured archaeal lineage -MSBL1- from brine pools of the Red Sea.</title>
        <authorList>
            <person name="Mwirichia R."/>
            <person name="Alam I."/>
            <person name="Rashid M."/>
            <person name="Vinu M."/>
            <person name="Ba-Alawi W."/>
            <person name="Anthony Kamau A."/>
            <person name="Kamanda Ngugi D."/>
            <person name="Goker M."/>
            <person name="Klenk H.P."/>
            <person name="Bajic V."/>
            <person name="Stingl U."/>
        </authorList>
    </citation>
    <scope>NUCLEOTIDE SEQUENCE [LARGE SCALE GENOMIC DNA]</scope>
    <source>
        <strain evidence="1">SCGC-AAA259I09</strain>
    </source>
</reference>
<dbReference type="Gene3D" id="3.30.420.40">
    <property type="match status" value="1"/>
</dbReference>
<dbReference type="AlphaFoldDB" id="A0A133URA2"/>
<dbReference type="InterPro" id="IPR009927">
    <property type="entry name" value="DUF1464"/>
</dbReference>
<evidence type="ECO:0008006" key="3">
    <source>
        <dbReference type="Google" id="ProtNLM"/>
    </source>
</evidence>
<proteinExistence type="predicted"/>
<protein>
    <recommendedName>
        <fullName evidence="3">Butyrate kinase</fullName>
    </recommendedName>
</protein>
<dbReference type="SUPFAM" id="SSF53067">
    <property type="entry name" value="Actin-like ATPase domain"/>
    <property type="match status" value="1"/>
</dbReference>
<sequence length="383" mass="42169">MVLAVGTDSGTKSMDIFGFDDQTGGVIVDRAIPRDEVTKNPEVVIEELRRVQEKFGELDCIVASSGYGVPLKKAEDAAVEEVNLATFITKKDLERRLKIVGLRELMMTMRKANDLNIYFSPGVVQLPTVPEYRKANKIDLGTSDKVYTAALAVKDQSERLNLDYRETSLIAVEIGFAYTSAMAIEQGRITDATAGTAGFPGYMGLGHMDSELSYALGNTNEDLSKMSIFQGGAAYVAGMDPLQTSTEEFVKRGKTEERRGKGYNLMLESIAKDITSLLPTIIPREIILSGRFTKIPGFMNDLTKKLEKLFKNLGQTTELVNLKTRGETCKEAAEGAAIVANGIAGGKHEDLAENMRIKESSGSIFDHLYLTDKYIEKLETFKR</sequence>
<keyword evidence="2" id="KW-1185">Reference proteome</keyword>
<evidence type="ECO:0000313" key="1">
    <source>
        <dbReference type="EMBL" id="KXA96679.1"/>
    </source>
</evidence>
<gene>
    <name evidence="1" type="ORF">AKJ37_04685</name>
</gene>
<evidence type="ECO:0000313" key="2">
    <source>
        <dbReference type="Proteomes" id="UP000070463"/>
    </source>
</evidence>
<name>A0A133URA2_9EURY</name>
<dbReference type="Pfam" id="PF07318">
    <property type="entry name" value="DUF1464"/>
    <property type="match status" value="1"/>
</dbReference>
<dbReference type="InterPro" id="IPR043129">
    <property type="entry name" value="ATPase_NBD"/>
</dbReference>